<dbReference type="InterPro" id="IPR052162">
    <property type="entry name" value="Sensor_kinase/Photoreceptor"/>
</dbReference>
<evidence type="ECO:0000256" key="5">
    <source>
        <dbReference type="ARBA" id="ARBA00022777"/>
    </source>
</evidence>
<dbReference type="RefSeq" id="WP_112746519.1">
    <property type="nucleotide sequence ID" value="NZ_QMFY01000003.1"/>
</dbReference>
<sequence length="459" mass="52274">MRISIAYIVFIASLAILVGLSIIYTQRFRALIKYTDQVENTHKVIIELNTLMSYLKDAETGSRGFLLSGDSAYLGPYNLAMDSLRPSYKRIAALVPNDSPLQTRLQQLNILFNERLTMISHSMLLYNLDRDDFEAILLRGKKKMNECRELILEMNAYANFNLQASERNQNFYQVVTPGLFLILMGVTAIAFVISFYVILREYTGRLKYQKDLEQKIVALNQSYQELEQIAHISSHDLQEPLRKMAIFCERLMIKHSNTIDDDGKQLVSKIGNLSIRARDLVGTVSAYTSLITAKKEKSLVDINSIVDEVRTDFQTNLRAKQTTIQLESLPKIIGYDTQVKLLFSCLIENSIKYSQHGVPLQISISKSDIDREEFETIKSKTAHNGFVKILYRDNGIGFDNQFSEQIFSIFQRLHRDEEIEGKGVGLAIVKRVMSNHNGFVSAHGVPEHGSAFALYFPND</sequence>
<proteinExistence type="predicted"/>
<evidence type="ECO:0000256" key="2">
    <source>
        <dbReference type="ARBA" id="ARBA00012438"/>
    </source>
</evidence>
<dbReference type="InterPro" id="IPR003594">
    <property type="entry name" value="HATPase_dom"/>
</dbReference>
<evidence type="ECO:0000256" key="1">
    <source>
        <dbReference type="ARBA" id="ARBA00000085"/>
    </source>
</evidence>
<dbReference type="SUPFAM" id="SSF47384">
    <property type="entry name" value="Homodimeric domain of signal transducing histidine kinase"/>
    <property type="match status" value="1"/>
</dbReference>
<dbReference type="InterPro" id="IPR007891">
    <property type="entry name" value="CHASE3"/>
</dbReference>
<dbReference type="SUPFAM" id="SSF55874">
    <property type="entry name" value="ATPase domain of HSP90 chaperone/DNA topoisomerase II/histidine kinase"/>
    <property type="match status" value="1"/>
</dbReference>
<organism evidence="8 9">
    <name type="scientific">Pseudochryseolinea flava</name>
    <dbReference type="NCBI Taxonomy" id="2059302"/>
    <lineage>
        <taxon>Bacteria</taxon>
        <taxon>Pseudomonadati</taxon>
        <taxon>Bacteroidota</taxon>
        <taxon>Cytophagia</taxon>
        <taxon>Cytophagales</taxon>
        <taxon>Fulvivirgaceae</taxon>
        <taxon>Pseudochryseolinea</taxon>
    </lineage>
</organism>
<evidence type="ECO:0000259" key="7">
    <source>
        <dbReference type="PROSITE" id="PS50109"/>
    </source>
</evidence>
<protein>
    <recommendedName>
        <fullName evidence="2">histidine kinase</fullName>
        <ecNumber evidence="2">2.7.13.3</ecNumber>
    </recommendedName>
</protein>
<keyword evidence="3" id="KW-0597">Phosphoprotein</keyword>
<accession>A0A364Y4V0</accession>
<dbReference type="Proteomes" id="UP000251889">
    <property type="component" value="Unassembled WGS sequence"/>
</dbReference>
<comment type="catalytic activity">
    <reaction evidence="1">
        <text>ATP + protein L-histidine = ADP + protein N-phospho-L-histidine.</text>
        <dbReference type="EC" id="2.7.13.3"/>
    </reaction>
</comment>
<dbReference type="PANTHER" id="PTHR43304:SF1">
    <property type="entry name" value="PAC DOMAIN-CONTAINING PROTEIN"/>
    <property type="match status" value="1"/>
</dbReference>
<dbReference type="GO" id="GO:0000155">
    <property type="term" value="F:phosphorelay sensor kinase activity"/>
    <property type="evidence" value="ECO:0007669"/>
    <property type="project" value="InterPro"/>
</dbReference>
<evidence type="ECO:0000256" key="6">
    <source>
        <dbReference type="SAM" id="Phobius"/>
    </source>
</evidence>
<dbReference type="PANTHER" id="PTHR43304">
    <property type="entry name" value="PHYTOCHROME-LIKE PROTEIN CPH1"/>
    <property type="match status" value="1"/>
</dbReference>
<dbReference type="SMART" id="SM00387">
    <property type="entry name" value="HATPase_c"/>
    <property type="match status" value="1"/>
</dbReference>
<evidence type="ECO:0000256" key="3">
    <source>
        <dbReference type="ARBA" id="ARBA00022553"/>
    </source>
</evidence>
<evidence type="ECO:0000256" key="4">
    <source>
        <dbReference type="ARBA" id="ARBA00022679"/>
    </source>
</evidence>
<evidence type="ECO:0000313" key="8">
    <source>
        <dbReference type="EMBL" id="RAW01779.1"/>
    </source>
</evidence>
<dbReference type="AlphaFoldDB" id="A0A364Y4V0"/>
<keyword evidence="4" id="KW-0808">Transferase</keyword>
<feature type="domain" description="Histidine kinase" evidence="7">
    <location>
        <begin position="232"/>
        <end position="459"/>
    </location>
</feature>
<feature type="transmembrane region" description="Helical" evidence="6">
    <location>
        <begin position="6"/>
        <end position="24"/>
    </location>
</feature>
<dbReference type="CDD" id="cd19410">
    <property type="entry name" value="HK9-like_sensor"/>
    <property type="match status" value="1"/>
</dbReference>
<dbReference type="Gene3D" id="3.30.565.10">
    <property type="entry name" value="Histidine kinase-like ATPase, C-terminal domain"/>
    <property type="match status" value="1"/>
</dbReference>
<feature type="transmembrane region" description="Helical" evidence="6">
    <location>
        <begin position="179"/>
        <end position="199"/>
    </location>
</feature>
<keyword evidence="5" id="KW-0418">Kinase</keyword>
<reference evidence="8 9" key="1">
    <citation type="submission" date="2018-06" db="EMBL/GenBank/DDBJ databases">
        <title>Chryseolinea flavus sp. nov., a member of the phylum Bacteroidetes isolated from soil.</title>
        <authorList>
            <person name="Li Y."/>
            <person name="Wang J."/>
        </authorList>
    </citation>
    <scope>NUCLEOTIDE SEQUENCE [LARGE SCALE GENOMIC DNA]</scope>
    <source>
        <strain evidence="8 9">SDU1-6</strain>
    </source>
</reference>
<gene>
    <name evidence="8" type="ORF">DQQ10_09030</name>
</gene>
<dbReference type="EMBL" id="QMFY01000003">
    <property type="protein sequence ID" value="RAW01779.1"/>
    <property type="molecule type" value="Genomic_DNA"/>
</dbReference>
<dbReference type="Pfam" id="PF02518">
    <property type="entry name" value="HATPase_c"/>
    <property type="match status" value="1"/>
</dbReference>
<name>A0A364Y4V0_9BACT</name>
<dbReference type="InterPro" id="IPR036890">
    <property type="entry name" value="HATPase_C_sf"/>
</dbReference>
<dbReference type="InterPro" id="IPR004358">
    <property type="entry name" value="Sig_transdc_His_kin-like_C"/>
</dbReference>
<dbReference type="Pfam" id="PF05227">
    <property type="entry name" value="CHASE3"/>
    <property type="match status" value="1"/>
</dbReference>
<dbReference type="InterPro" id="IPR005467">
    <property type="entry name" value="His_kinase_dom"/>
</dbReference>
<dbReference type="InterPro" id="IPR036097">
    <property type="entry name" value="HisK_dim/P_sf"/>
</dbReference>
<evidence type="ECO:0000313" key="9">
    <source>
        <dbReference type="Proteomes" id="UP000251889"/>
    </source>
</evidence>
<dbReference type="PROSITE" id="PS50109">
    <property type="entry name" value="HIS_KIN"/>
    <property type="match status" value="1"/>
</dbReference>
<keyword evidence="9" id="KW-1185">Reference proteome</keyword>
<keyword evidence="6" id="KW-0812">Transmembrane</keyword>
<comment type="caution">
    <text evidence="8">The sequence shown here is derived from an EMBL/GenBank/DDBJ whole genome shotgun (WGS) entry which is preliminary data.</text>
</comment>
<keyword evidence="6" id="KW-0472">Membrane</keyword>
<dbReference type="EC" id="2.7.13.3" evidence="2"/>
<dbReference type="PRINTS" id="PR00344">
    <property type="entry name" value="BCTRLSENSOR"/>
</dbReference>
<dbReference type="OrthoDB" id="9124519at2"/>
<keyword evidence="6" id="KW-1133">Transmembrane helix</keyword>